<dbReference type="OrthoDB" id="4025621at2759"/>
<organism evidence="2 3">
    <name type="scientific">Scheffersomyces spartinae</name>
    <dbReference type="NCBI Taxonomy" id="45513"/>
    <lineage>
        <taxon>Eukaryota</taxon>
        <taxon>Fungi</taxon>
        <taxon>Dikarya</taxon>
        <taxon>Ascomycota</taxon>
        <taxon>Saccharomycotina</taxon>
        <taxon>Pichiomycetes</taxon>
        <taxon>Debaryomycetaceae</taxon>
        <taxon>Scheffersomyces</taxon>
    </lineage>
</organism>
<dbReference type="AlphaFoldDB" id="A0A9P7V988"/>
<proteinExistence type="predicted"/>
<evidence type="ECO:0000313" key="2">
    <source>
        <dbReference type="EMBL" id="KAG7193554.1"/>
    </source>
</evidence>
<evidence type="ECO:0000256" key="1">
    <source>
        <dbReference type="SAM" id="MobiDB-lite"/>
    </source>
</evidence>
<feature type="region of interest" description="Disordered" evidence="1">
    <location>
        <begin position="336"/>
        <end position="365"/>
    </location>
</feature>
<dbReference type="EMBL" id="JAHMUF010000011">
    <property type="protein sequence ID" value="KAG7193554.1"/>
    <property type="molecule type" value="Genomic_DNA"/>
</dbReference>
<dbReference type="GeneID" id="66113997"/>
<comment type="caution">
    <text evidence="2">The sequence shown here is derived from an EMBL/GenBank/DDBJ whole genome shotgun (WGS) entry which is preliminary data.</text>
</comment>
<feature type="compositionally biased region" description="Acidic residues" evidence="1">
    <location>
        <begin position="337"/>
        <end position="353"/>
    </location>
</feature>
<accession>A0A9P7V988</accession>
<dbReference type="Proteomes" id="UP000790833">
    <property type="component" value="Unassembled WGS sequence"/>
</dbReference>
<gene>
    <name evidence="2" type="ORF">KQ657_000623</name>
</gene>
<reference evidence="2" key="1">
    <citation type="submission" date="2021-03" db="EMBL/GenBank/DDBJ databases">
        <authorList>
            <person name="Palmer J.M."/>
        </authorList>
    </citation>
    <scope>NUCLEOTIDE SEQUENCE</scope>
    <source>
        <strain evidence="2">ARV_011</strain>
    </source>
</reference>
<name>A0A9P7V988_9ASCO</name>
<dbReference type="RefSeq" id="XP_043049102.1">
    <property type="nucleotide sequence ID" value="XM_043191459.1"/>
</dbReference>
<protein>
    <submittedName>
        <fullName evidence="2">Uncharacterized protein</fullName>
    </submittedName>
</protein>
<keyword evidence="3" id="KW-1185">Reference proteome</keyword>
<evidence type="ECO:0000313" key="3">
    <source>
        <dbReference type="Proteomes" id="UP000790833"/>
    </source>
</evidence>
<sequence>MAKTCRTFKTIIYKHVLYARMVFPTMHSFQKYTEYHLPHLGLKFQLTAPSDCVNYLQSVVLVNPPVRPRKDMGTNIAGSYIIDDNDCDIKRSGLSYEDFLRSFNAILKEAYGLKSITINEISPHFAFPDTWDDDKGGLSKFRKRGQKMKKTLNKLQLSTQSGWTVPFRLGHISGILAEYDTINELILRNFIVDDIKLTSFTIPSGQQITINKVTFMSCTFSNSSKNRRKASELFSSVTSVQLSSILSANDLSMIDFMKANHTLLNLIIDFDSPVFYSVNEMGERLFDFIRFNSFFKLVCSGQGGYKSVKELILTNFDLFKHYIHVHKKNGRSLATITEEEEEEGKEEEEEDHEQQDNNREQSPSDVDRRLWYPHINANYTESPILSRPRDDTFDALLSNLAPVPSLTFILKVRPELVHTCARCGFTKTEVDTQITSLNNNDWWILLSPLLHANESCHVKIMNTNFQVIFERFPNST</sequence>